<dbReference type="PIRSF" id="PIRSF039085">
    <property type="entry name" value="ABC_ATPase_HisP"/>
    <property type="match status" value="1"/>
</dbReference>
<evidence type="ECO:0000256" key="1">
    <source>
        <dbReference type="ARBA" id="ARBA00004202"/>
    </source>
</evidence>
<evidence type="ECO:0000313" key="8">
    <source>
        <dbReference type="EMBL" id="SFQ25945.1"/>
    </source>
</evidence>
<reference evidence="8 9" key="1">
    <citation type="submission" date="2016-10" db="EMBL/GenBank/DDBJ databases">
        <authorList>
            <person name="Varghese N."/>
            <person name="Submissions S."/>
        </authorList>
    </citation>
    <scope>NUCLEOTIDE SEQUENCE [LARGE SCALE GENOMIC DNA]</scope>
    <source>
        <strain evidence="8 9">DSM 13796</strain>
    </source>
</reference>
<keyword evidence="2" id="KW-0813">Transport</keyword>
<sequence length="262" mass="29274">MIKLAGIKKSFGDQEILKDISLNVEHGEVVAILGPSGSGKTTLLRCLNYLEKPDEGTVSVGEISLDAHSVRKKEVIAIRRQSAMVFQHYNLFSHKTVLQNVMEGLVVVHKMKKSIAREQSKKMLAKVGLEDKLHHYPSQLSGGQQQRVGIARALALNPKVILFDEPTSALDPELVGEVLSVIKEIAKEGITMIIVTHEMTFAREVADYVLFMDEGIIVEEGVPEQIFYNPKEERTKRFLKRLEGDDYDNQNHAGKGVHQHAL</sequence>
<keyword evidence="3" id="KW-1003">Cell membrane</keyword>
<evidence type="ECO:0000256" key="6">
    <source>
        <dbReference type="ARBA" id="ARBA00023136"/>
    </source>
</evidence>
<dbReference type="Gene3D" id="3.40.50.300">
    <property type="entry name" value="P-loop containing nucleotide triphosphate hydrolases"/>
    <property type="match status" value="1"/>
</dbReference>
<evidence type="ECO:0000313" key="9">
    <source>
        <dbReference type="Proteomes" id="UP000182762"/>
    </source>
</evidence>
<keyword evidence="4" id="KW-0547">Nucleotide-binding</keyword>
<dbReference type="InterPro" id="IPR017871">
    <property type="entry name" value="ABC_transporter-like_CS"/>
</dbReference>
<organism evidence="8 9">
    <name type="scientific">Priestia endophytica DSM 13796</name>
    <dbReference type="NCBI Taxonomy" id="1121089"/>
    <lineage>
        <taxon>Bacteria</taxon>
        <taxon>Bacillati</taxon>
        <taxon>Bacillota</taxon>
        <taxon>Bacilli</taxon>
        <taxon>Bacillales</taxon>
        <taxon>Bacillaceae</taxon>
        <taxon>Priestia</taxon>
    </lineage>
</organism>
<gene>
    <name evidence="8" type="ORF">SAMN02745910_00863</name>
</gene>
<proteinExistence type="predicted"/>
<protein>
    <submittedName>
        <fullName evidence="8">L-cystine transport system ATP-binding protein</fullName>
    </submittedName>
</protein>
<name>A0A1I5X1Q7_9BACI</name>
<dbReference type="CDD" id="cd03262">
    <property type="entry name" value="ABC_HisP_GlnQ"/>
    <property type="match status" value="1"/>
</dbReference>
<dbReference type="InterPro" id="IPR003439">
    <property type="entry name" value="ABC_transporter-like_ATP-bd"/>
</dbReference>
<evidence type="ECO:0000256" key="4">
    <source>
        <dbReference type="ARBA" id="ARBA00022741"/>
    </source>
</evidence>
<dbReference type="RefSeq" id="WP_061802272.1">
    <property type="nucleotide sequence ID" value="NZ_FOXX01000001.1"/>
</dbReference>
<dbReference type="PANTHER" id="PTHR43166">
    <property type="entry name" value="AMINO ACID IMPORT ATP-BINDING PROTEIN"/>
    <property type="match status" value="1"/>
</dbReference>
<accession>A0A1I5X1Q7</accession>
<dbReference type="EMBL" id="FOXX01000001">
    <property type="protein sequence ID" value="SFQ25945.1"/>
    <property type="molecule type" value="Genomic_DNA"/>
</dbReference>
<dbReference type="InterPro" id="IPR030679">
    <property type="entry name" value="ABC_ATPase_HisP-typ"/>
</dbReference>
<feature type="domain" description="ABC transporter" evidence="7">
    <location>
        <begin position="2"/>
        <end position="239"/>
    </location>
</feature>
<evidence type="ECO:0000256" key="3">
    <source>
        <dbReference type="ARBA" id="ARBA00022475"/>
    </source>
</evidence>
<dbReference type="InterPro" id="IPR050086">
    <property type="entry name" value="MetN_ABC_transporter-like"/>
</dbReference>
<keyword evidence="9" id="KW-1185">Reference proteome</keyword>
<dbReference type="PROSITE" id="PS00211">
    <property type="entry name" value="ABC_TRANSPORTER_1"/>
    <property type="match status" value="1"/>
</dbReference>
<dbReference type="InterPro" id="IPR003593">
    <property type="entry name" value="AAA+_ATPase"/>
</dbReference>
<dbReference type="PROSITE" id="PS50893">
    <property type="entry name" value="ABC_TRANSPORTER_2"/>
    <property type="match status" value="1"/>
</dbReference>
<evidence type="ECO:0000256" key="2">
    <source>
        <dbReference type="ARBA" id="ARBA00022448"/>
    </source>
</evidence>
<dbReference type="PANTHER" id="PTHR43166:SF35">
    <property type="entry name" value="L-CYSTINE IMPORT ATP-BINDING PROTEIN TCYN"/>
    <property type="match status" value="1"/>
</dbReference>
<dbReference type="SMART" id="SM00382">
    <property type="entry name" value="AAA"/>
    <property type="match status" value="1"/>
</dbReference>
<dbReference type="GeneID" id="93709614"/>
<dbReference type="SUPFAM" id="SSF52540">
    <property type="entry name" value="P-loop containing nucleoside triphosphate hydrolases"/>
    <property type="match status" value="1"/>
</dbReference>
<evidence type="ECO:0000256" key="5">
    <source>
        <dbReference type="ARBA" id="ARBA00022840"/>
    </source>
</evidence>
<dbReference type="Proteomes" id="UP000182762">
    <property type="component" value="Unassembled WGS sequence"/>
</dbReference>
<comment type="caution">
    <text evidence="8">The sequence shown here is derived from an EMBL/GenBank/DDBJ whole genome shotgun (WGS) entry which is preliminary data.</text>
</comment>
<comment type="subcellular location">
    <subcellularLocation>
        <location evidence="1">Cell membrane</location>
        <topology evidence="1">Peripheral membrane protein</topology>
    </subcellularLocation>
</comment>
<keyword evidence="5 8" id="KW-0067">ATP-binding</keyword>
<dbReference type="Pfam" id="PF00005">
    <property type="entry name" value="ABC_tran"/>
    <property type="match status" value="1"/>
</dbReference>
<dbReference type="GO" id="GO:0005524">
    <property type="term" value="F:ATP binding"/>
    <property type="evidence" value="ECO:0007669"/>
    <property type="project" value="UniProtKB-KW"/>
</dbReference>
<keyword evidence="6" id="KW-0472">Membrane</keyword>
<dbReference type="InterPro" id="IPR027417">
    <property type="entry name" value="P-loop_NTPase"/>
</dbReference>
<evidence type="ECO:0000259" key="7">
    <source>
        <dbReference type="PROSITE" id="PS50893"/>
    </source>
</evidence>